<evidence type="ECO:0000256" key="11">
    <source>
        <dbReference type="ARBA" id="ARBA00030215"/>
    </source>
</evidence>
<keyword evidence="15" id="KW-0175">Coiled coil</keyword>
<organism evidence="18 19">
    <name type="scientific">Thiomicrorhabdus immobilis</name>
    <dbReference type="NCBI Taxonomy" id="2791037"/>
    <lineage>
        <taxon>Bacteria</taxon>
        <taxon>Pseudomonadati</taxon>
        <taxon>Pseudomonadota</taxon>
        <taxon>Gammaproteobacteria</taxon>
        <taxon>Thiotrichales</taxon>
        <taxon>Piscirickettsiaceae</taxon>
        <taxon>Thiomicrorhabdus</taxon>
    </lineage>
</organism>
<sequence length="144" mass="15328">MAVSMQVDIVSAEGEIFSGKAEMLFAQAADGEVGIMPHHTQFLSSLKPGTVRVVSGDEEDHFYISGGIIEIQPHVVTVLADSAVRAADLDEAEATAAKQRAEEAMTNAKSETDIARAQVELAEAVAQIQAISKLRDRLHKTGLA</sequence>
<evidence type="ECO:0000256" key="6">
    <source>
        <dbReference type="ARBA" id="ARBA00022448"/>
    </source>
</evidence>
<evidence type="ECO:0000256" key="10">
    <source>
        <dbReference type="ARBA" id="ARBA00023310"/>
    </source>
</evidence>
<proteinExistence type="inferred from homology"/>
<name>A0ABN6D0K0_9GAMM</name>
<evidence type="ECO:0000256" key="15">
    <source>
        <dbReference type="SAM" id="Coils"/>
    </source>
</evidence>
<evidence type="ECO:0000256" key="13">
    <source>
        <dbReference type="HAMAP-Rule" id="MF_00530"/>
    </source>
</evidence>
<evidence type="ECO:0000313" key="19">
    <source>
        <dbReference type="Proteomes" id="UP001054820"/>
    </source>
</evidence>
<dbReference type="SUPFAM" id="SSF51344">
    <property type="entry name" value="Epsilon subunit of F1F0-ATP synthase N-terminal domain"/>
    <property type="match status" value="1"/>
</dbReference>
<dbReference type="InterPro" id="IPR001469">
    <property type="entry name" value="ATP_synth_F1_dsu/esu"/>
</dbReference>
<keyword evidence="13" id="KW-1003">Cell membrane</keyword>
<keyword evidence="10 13" id="KW-0066">ATP synthesis</keyword>
<evidence type="ECO:0000256" key="9">
    <source>
        <dbReference type="ARBA" id="ARBA00023196"/>
    </source>
</evidence>
<accession>A0ABN6D0K0</accession>
<keyword evidence="8 13" id="KW-0472">Membrane</keyword>
<dbReference type="EMBL" id="AP024202">
    <property type="protein sequence ID" value="BCN94434.1"/>
    <property type="molecule type" value="Genomic_DNA"/>
</dbReference>
<evidence type="ECO:0000256" key="2">
    <source>
        <dbReference type="ARBA" id="ARBA00004202"/>
    </source>
</evidence>
<dbReference type="InterPro" id="IPR020546">
    <property type="entry name" value="ATP_synth_F1_dsu/esu_N"/>
</dbReference>
<dbReference type="HAMAP" id="MF_00530">
    <property type="entry name" value="ATP_synth_epsil_bac"/>
    <property type="match status" value="1"/>
</dbReference>
<dbReference type="InterPro" id="IPR020547">
    <property type="entry name" value="ATP_synth_F1_esu_C"/>
</dbReference>
<keyword evidence="13" id="KW-0375">Hydrogen ion transport</keyword>
<keyword evidence="7 13" id="KW-0406">Ion transport</keyword>
<comment type="subcellular location">
    <subcellularLocation>
        <location evidence="2 13">Cell membrane</location>
        <topology evidence="2 13">Peripheral membrane protein</topology>
    </subcellularLocation>
</comment>
<feature type="domain" description="ATP synthase F1 complex delta/epsilon subunit N-terminal" evidence="17">
    <location>
        <begin position="5"/>
        <end position="83"/>
    </location>
</feature>
<dbReference type="PANTHER" id="PTHR13822:SF10">
    <property type="entry name" value="ATP SYNTHASE EPSILON CHAIN, CHLOROPLASTIC"/>
    <property type="match status" value="1"/>
</dbReference>
<evidence type="ECO:0000259" key="16">
    <source>
        <dbReference type="Pfam" id="PF00401"/>
    </source>
</evidence>
<evidence type="ECO:0000256" key="14">
    <source>
        <dbReference type="RuleBase" id="RU003656"/>
    </source>
</evidence>
<evidence type="ECO:0000256" key="7">
    <source>
        <dbReference type="ARBA" id="ARBA00023065"/>
    </source>
</evidence>
<dbReference type="PANTHER" id="PTHR13822">
    <property type="entry name" value="ATP SYNTHASE DELTA/EPSILON CHAIN"/>
    <property type="match status" value="1"/>
</dbReference>
<dbReference type="InterPro" id="IPR036794">
    <property type="entry name" value="ATP_F1_dsu/esu_C_sf"/>
</dbReference>
<evidence type="ECO:0000256" key="8">
    <source>
        <dbReference type="ARBA" id="ARBA00023136"/>
    </source>
</evidence>
<evidence type="ECO:0000313" key="18">
    <source>
        <dbReference type="EMBL" id="BCN94434.1"/>
    </source>
</evidence>
<dbReference type="InterPro" id="IPR036771">
    <property type="entry name" value="ATPsynth_dsu/esu_N"/>
</dbReference>
<comment type="similarity">
    <text evidence="3 13 14">Belongs to the ATPase epsilon chain family.</text>
</comment>
<evidence type="ECO:0000259" key="17">
    <source>
        <dbReference type="Pfam" id="PF02823"/>
    </source>
</evidence>
<dbReference type="NCBIfam" id="TIGR01216">
    <property type="entry name" value="ATP_synt_epsi"/>
    <property type="match status" value="1"/>
</dbReference>
<keyword evidence="9 13" id="KW-0139">CF(1)</keyword>
<evidence type="ECO:0000256" key="1">
    <source>
        <dbReference type="ARBA" id="ARBA00003543"/>
    </source>
</evidence>
<keyword evidence="19" id="KW-1185">Reference proteome</keyword>
<evidence type="ECO:0000256" key="4">
    <source>
        <dbReference type="ARBA" id="ARBA00011648"/>
    </source>
</evidence>
<dbReference type="Pfam" id="PF00401">
    <property type="entry name" value="ATP-synt_DE"/>
    <property type="match status" value="1"/>
</dbReference>
<feature type="coiled-coil region" evidence="15">
    <location>
        <begin position="91"/>
        <end position="134"/>
    </location>
</feature>
<keyword evidence="6 13" id="KW-0813">Transport</keyword>
<dbReference type="Gene3D" id="1.20.5.440">
    <property type="entry name" value="ATP synthase delta/epsilon subunit, C-terminal domain"/>
    <property type="match status" value="1"/>
</dbReference>
<gene>
    <name evidence="13 18" type="primary">atpC</name>
    <name evidence="18" type="ORF">THMIRHAM_22190</name>
</gene>
<comment type="subunit">
    <text evidence="4 13 14">F-type ATPases have 2 components, CF(1) - the catalytic core - and CF(0) - the membrane proton channel. CF(1) has five subunits: alpha(3), beta(3), gamma(1), delta(1), epsilon(1). CF(0) has three main subunits: a, b and c.</text>
</comment>
<reference evidence="18" key="1">
    <citation type="journal article" date="2022" name="Arch. Microbiol.">
        <title>Thiomicrorhabdus immobilis sp. nov., a mesophilic sulfur-oxidizing bacterium isolated from sediment of a brackish lake in northern Japan.</title>
        <authorList>
            <person name="Kojima H."/>
            <person name="Mochizuki J."/>
            <person name="Kanda M."/>
            <person name="Watanabe T."/>
            <person name="Fukui M."/>
        </authorList>
    </citation>
    <scope>NUCLEOTIDE SEQUENCE</scope>
    <source>
        <strain evidence="18">Am19</strain>
    </source>
</reference>
<dbReference type="SUPFAM" id="SSF46604">
    <property type="entry name" value="Epsilon subunit of F1F0-ATP synthase C-terminal domain"/>
    <property type="match status" value="1"/>
</dbReference>
<dbReference type="Proteomes" id="UP001054820">
    <property type="component" value="Chromosome"/>
</dbReference>
<dbReference type="Pfam" id="PF02823">
    <property type="entry name" value="ATP-synt_DE_N"/>
    <property type="match status" value="1"/>
</dbReference>
<comment type="function">
    <text evidence="1 13">Produces ATP from ADP in the presence of a proton gradient across the membrane.</text>
</comment>
<dbReference type="RefSeq" id="WP_237261895.1">
    <property type="nucleotide sequence ID" value="NZ_AP024202.1"/>
</dbReference>
<dbReference type="CDD" id="cd12152">
    <property type="entry name" value="F1-ATPase_delta"/>
    <property type="match status" value="1"/>
</dbReference>
<dbReference type="NCBIfam" id="NF001847">
    <property type="entry name" value="PRK00571.1-4"/>
    <property type="match status" value="1"/>
</dbReference>
<evidence type="ECO:0000256" key="3">
    <source>
        <dbReference type="ARBA" id="ARBA00005712"/>
    </source>
</evidence>
<protein>
    <recommendedName>
        <fullName evidence="5 13">ATP synthase epsilon chain</fullName>
    </recommendedName>
    <alternativeName>
        <fullName evidence="12 13">ATP synthase F1 sector epsilon subunit</fullName>
    </alternativeName>
    <alternativeName>
        <fullName evidence="11 13">F-ATPase epsilon subunit</fullName>
    </alternativeName>
</protein>
<dbReference type="Gene3D" id="2.60.15.10">
    <property type="entry name" value="F0F1 ATP synthase delta/epsilon subunit, N-terminal"/>
    <property type="match status" value="1"/>
</dbReference>
<feature type="domain" description="ATP synthase epsilon subunit C-terminal" evidence="16">
    <location>
        <begin position="88"/>
        <end position="131"/>
    </location>
</feature>
<evidence type="ECO:0000256" key="12">
    <source>
        <dbReference type="ARBA" id="ARBA00031795"/>
    </source>
</evidence>
<evidence type="ECO:0000256" key="5">
    <source>
        <dbReference type="ARBA" id="ARBA00014480"/>
    </source>
</evidence>